<gene>
    <name evidence="1" type="ORF">NQ176_g5419</name>
</gene>
<protein>
    <submittedName>
        <fullName evidence="1">Uncharacterized protein</fullName>
    </submittedName>
</protein>
<sequence>MKRVAVVGAGPCGLAALKEMCQAGHKATLFERSGQLGGVFASAAAYPDLHLTISNWCMAFSDFPDPTRQCYPSASEYLEYLHDYAKHFDIVKHMQYNTEVLSAELQADNTWILQVQSNLSDDSKPRRLQFDALVVATGAHHEPNKDLPVLEGYRGQIIHSNQYDEAFKRHVAEKKPRVMGIGPALAIPKMLGRLDMSVDDVDVFEINEAFASMGMGMAGVVVSEH</sequence>
<comment type="caution">
    <text evidence="1">The sequence shown here is derived from an EMBL/GenBank/DDBJ whole genome shotgun (WGS) entry which is preliminary data.</text>
</comment>
<name>A0ACC1NAH3_9HYPO</name>
<reference evidence="1" key="1">
    <citation type="submission" date="2022-08" db="EMBL/GenBank/DDBJ databases">
        <title>Genome Sequence of Lecanicillium fungicola.</title>
        <authorList>
            <person name="Buettner E."/>
        </authorList>
    </citation>
    <scope>NUCLEOTIDE SEQUENCE</scope>
    <source>
        <strain evidence="1">Babe33</strain>
    </source>
</reference>
<evidence type="ECO:0000313" key="2">
    <source>
        <dbReference type="Proteomes" id="UP001143910"/>
    </source>
</evidence>
<keyword evidence="2" id="KW-1185">Reference proteome</keyword>
<accession>A0ACC1NAH3</accession>
<dbReference type="Proteomes" id="UP001143910">
    <property type="component" value="Unassembled WGS sequence"/>
</dbReference>
<evidence type="ECO:0000313" key="1">
    <source>
        <dbReference type="EMBL" id="KAJ2975621.1"/>
    </source>
</evidence>
<dbReference type="EMBL" id="JANJQO010000685">
    <property type="protein sequence ID" value="KAJ2975621.1"/>
    <property type="molecule type" value="Genomic_DNA"/>
</dbReference>
<organism evidence="1 2">
    <name type="scientific">Zarea fungicola</name>
    <dbReference type="NCBI Taxonomy" id="93591"/>
    <lineage>
        <taxon>Eukaryota</taxon>
        <taxon>Fungi</taxon>
        <taxon>Dikarya</taxon>
        <taxon>Ascomycota</taxon>
        <taxon>Pezizomycotina</taxon>
        <taxon>Sordariomycetes</taxon>
        <taxon>Hypocreomycetidae</taxon>
        <taxon>Hypocreales</taxon>
        <taxon>Cordycipitaceae</taxon>
        <taxon>Zarea</taxon>
    </lineage>
</organism>
<proteinExistence type="predicted"/>